<dbReference type="EMBL" id="FOPC01000005">
    <property type="protein sequence ID" value="SFG57271.1"/>
    <property type="molecule type" value="Genomic_DNA"/>
</dbReference>
<keyword evidence="6" id="KW-1185">Reference proteome</keyword>
<sequence>MNVPRNKNLLVTLLIFTLLSGRLSAQDRPNILWISVEDIGPMLAPYGDSTAYTPNINWLANEGVVYENAYATVGVCAPSRSSIITGMYPTRIGTHNMRTGAPYGFTQPENESYKTYYGQRDILNREIPQYSAVPPEYVKCFTEYLREGGYFTSNNDKCDYQFNSPITAWDENGSDAHYLNREKNQPFFSVFNRMITHESRVFMKENDLMLVDTSKLNIPGYFPDIPIVRRDLGRVYSNIMELDSEIGDILDTLRAHKLLNKTIIILWSDHGGPLLRQKRAIGNSGLRVPLIIRYPDGHLAGTRDSSIVSLMDLGPTVLSLAGINPPSYMDGKAFAGPFKSVAPRKYSFGSADRFDEAIDMSRSVIDGRFVYIKNFRPQLPLLPRIAYREQVKMNSTLIEMNQAGLLSGDHAYMFMKTKPVEELYDLLSDPYELKNLAQLPGYDNKLGELRNALASWQMEIGDLGFVPEYDLIQMMWPGLKQPKTSKVVFVTEKDFLQLKSDTKGASIAYQINEEIGGDKWRLYHGNLKSQTIQNIVARAVRLGYKTSEITSWHQNEKTGE</sequence>
<feature type="chain" id="PRO_5011595105" evidence="3">
    <location>
        <begin position="26"/>
        <end position="560"/>
    </location>
</feature>
<dbReference type="Pfam" id="PF00884">
    <property type="entry name" value="Sulfatase"/>
    <property type="match status" value="1"/>
</dbReference>
<dbReference type="RefSeq" id="WP_092790697.1">
    <property type="nucleotide sequence ID" value="NZ_FOPC01000005.1"/>
</dbReference>
<gene>
    <name evidence="5" type="ORF">SAMN04487988_105110</name>
</gene>
<dbReference type="Gene3D" id="3.40.720.10">
    <property type="entry name" value="Alkaline Phosphatase, subunit A"/>
    <property type="match status" value="1"/>
</dbReference>
<dbReference type="PANTHER" id="PTHR43751">
    <property type="entry name" value="SULFATASE"/>
    <property type="match status" value="1"/>
</dbReference>
<feature type="signal peptide" evidence="3">
    <location>
        <begin position="1"/>
        <end position="25"/>
    </location>
</feature>
<dbReference type="SUPFAM" id="SSF53649">
    <property type="entry name" value="Alkaline phosphatase-like"/>
    <property type="match status" value="1"/>
</dbReference>
<dbReference type="STRING" id="435880.SAMN04487988_105110"/>
<dbReference type="PROSITE" id="PS00523">
    <property type="entry name" value="SULFATASE_1"/>
    <property type="match status" value="1"/>
</dbReference>
<dbReference type="InterPro" id="IPR024607">
    <property type="entry name" value="Sulfatase_CS"/>
</dbReference>
<proteinExistence type="inferred from homology"/>
<evidence type="ECO:0000259" key="4">
    <source>
        <dbReference type="Pfam" id="PF00884"/>
    </source>
</evidence>
<dbReference type="Proteomes" id="UP000199642">
    <property type="component" value="Unassembled WGS sequence"/>
</dbReference>
<evidence type="ECO:0000256" key="1">
    <source>
        <dbReference type="ARBA" id="ARBA00008779"/>
    </source>
</evidence>
<reference evidence="6" key="1">
    <citation type="submission" date="2016-10" db="EMBL/GenBank/DDBJ databases">
        <authorList>
            <person name="Varghese N."/>
            <person name="Submissions S."/>
        </authorList>
    </citation>
    <scope>NUCLEOTIDE SEQUENCE [LARGE SCALE GENOMIC DNA]</scope>
    <source>
        <strain evidence="6">DSM 19315</strain>
    </source>
</reference>
<dbReference type="CDD" id="cd16027">
    <property type="entry name" value="SGSH"/>
    <property type="match status" value="1"/>
</dbReference>
<accession>A0A1I2T4Y4</accession>
<dbReference type="PANTHER" id="PTHR43751:SF1">
    <property type="entry name" value="SULFATASE ATSG-RELATED"/>
    <property type="match status" value="1"/>
</dbReference>
<dbReference type="InterPro" id="IPR052701">
    <property type="entry name" value="GAG_Ulvan_Degrading_Sulfatases"/>
</dbReference>
<dbReference type="InterPro" id="IPR017850">
    <property type="entry name" value="Alkaline_phosphatase_core_sf"/>
</dbReference>
<evidence type="ECO:0000256" key="2">
    <source>
        <dbReference type="ARBA" id="ARBA00022801"/>
    </source>
</evidence>
<dbReference type="InterPro" id="IPR000917">
    <property type="entry name" value="Sulfatase_N"/>
</dbReference>
<name>A0A1I2T4Y4_9BACT</name>
<comment type="similarity">
    <text evidence="1">Belongs to the sulfatase family.</text>
</comment>
<evidence type="ECO:0000256" key="3">
    <source>
        <dbReference type="SAM" id="SignalP"/>
    </source>
</evidence>
<protein>
    <submittedName>
        <fullName evidence="5">Arylsulfatase A</fullName>
    </submittedName>
</protein>
<organism evidence="5 6">
    <name type="scientific">Algoriphagus hitonicola</name>
    <dbReference type="NCBI Taxonomy" id="435880"/>
    <lineage>
        <taxon>Bacteria</taxon>
        <taxon>Pseudomonadati</taxon>
        <taxon>Bacteroidota</taxon>
        <taxon>Cytophagia</taxon>
        <taxon>Cytophagales</taxon>
        <taxon>Cyclobacteriaceae</taxon>
        <taxon>Algoriphagus</taxon>
    </lineage>
</organism>
<dbReference type="GO" id="GO:0016787">
    <property type="term" value="F:hydrolase activity"/>
    <property type="evidence" value="ECO:0007669"/>
    <property type="project" value="UniProtKB-KW"/>
</dbReference>
<feature type="domain" description="Sulfatase N-terminal" evidence="4">
    <location>
        <begin position="29"/>
        <end position="323"/>
    </location>
</feature>
<keyword evidence="3" id="KW-0732">Signal</keyword>
<dbReference type="OrthoDB" id="9789742at2"/>
<evidence type="ECO:0000313" key="6">
    <source>
        <dbReference type="Proteomes" id="UP000199642"/>
    </source>
</evidence>
<evidence type="ECO:0000313" key="5">
    <source>
        <dbReference type="EMBL" id="SFG57271.1"/>
    </source>
</evidence>
<dbReference type="AlphaFoldDB" id="A0A1I2T4Y4"/>
<keyword evidence="2" id="KW-0378">Hydrolase</keyword>